<sequence length="200" mass="22451">MDIQEFFQLCEGQWVSQRTEHHILQEKTDVARADLWMECLSAESSPVIEACKQSNLPADQAICGLEVTWKATLSNGRTQIGTTLLVPVLDPQAPHQGRLISQSQQGAVRLGTFTLGQDEVMTLVQTQDHGTLSERIWFASPNLRIRSSTLTHDQGTSEANFCSEIRRMGSLQPKPDAHEAQKSPLLAWQERYQQQQQLSP</sequence>
<keyword evidence="6" id="KW-1185">Reference proteome</keyword>
<evidence type="ECO:0000256" key="1">
    <source>
        <dbReference type="ARBA" id="ARBA00010681"/>
    </source>
</evidence>
<dbReference type="Proteomes" id="UP000031561">
    <property type="component" value="Unassembled WGS sequence"/>
</dbReference>
<dbReference type="HAMAP" id="MF_01459">
    <property type="entry name" value="Chrphore_lyase_CpxS"/>
    <property type="match status" value="1"/>
</dbReference>
<name>A0ABD4T7V3_9CYAN</name>
<feature type="region of interest" description="Disordered" evidence="4">
    <location>
        <begin position="171"/>
        <end position="200"/>
    </location>
</feature>
<evidence type="ECO:0000313" key="6">
    <source>
        <dbReference type="Proteomes" id="UP000031561"/>
    </source>
</evidence>
<dbReference type="EC" id="4.-.-.-" evidence="3"/>
<evidence type="ECO:0000313" key="5">
    <source>
        <dbReference type="EMBL" id="MCM1984529.1"/>
    </source>
</evidence>
<comment type="function">
    <text evidence="3">Covalently attaches a chromophore to Cys residue(s) of phycobiliproteins.</text>
</comment>
<dbReference type="AlphaFoldDB" id="A0ABD4T7V3"/>
<dbReference type="RefSeq" id="WP_166276408.1">
    <property type="nucleotide sequence ID" value="NZ_JTHE03000100.1"/>
</dbReference>
<organism evidence="5 6">
    <name type="scientific">Lyngbya confervoides BDU141951</name>
    <dbReference type="NCBI Taxonomy" id="1574623"/>
    <lineage>
        <taxon>Bacteria</taxon>
        <taxon>Bacillati</taxon>
        <taxon>Cyanobacteriota</taxon>
        <taxon>Cyanophyceae</taxon>
        <taxon>Oscillatoriophycideae</taxon>
        <taxon>Oscillatoriales</taxon>
        <taxon>Microcoleaceae</taxon>
        <taxon>Lyngbya</taxon>
    </lineage>
</organism>
<dbReference type="InterPro" id="IPR018536">
    <property type="entry name" value="CpcS/CpeS"/>
</dbReference>
<keyword evidence="2 3" id="KW-0456">Lyase</keyword>
<dbReference type="GO" id="GO:0017006">
    <property type="term" value="P:protein-tetrapyrrole linkage"/>
    <property type="evidence" value="ECO:0007669"/>
    <property type="project" value="UniProtKB-UniRule"/>
</dbReference>
<proteinExistence type="inferred from homology"/>
<gene>
    <name evidence="3" type="primary">cpcS</name>
    <name evidence="5" type="ORF">QQ91_0017030</name>
</gene>
<dbReference type="Pfam" id="PF09367">
    <property type="entry name" value="CpeS"/>
    <property type="match status" value="1"/>
</dbReference>
<evidence type="ECO:0000256" key="4">
    <source>
        <dbReference type="SAM" id="MobiDB-lite"/>
    </source>
</evidence>
<comment type="similarity">
    <text evidence="1 3">Belongs to the CpcS/CpeS biliprotein lyase family.</text>
</comment>
<protein>
    <recommendedName>
        <fullName evidence="3">Chromophore lyase CpcS/CpeS</fullName>
        <ecNumber evidence="3">4.-.-.-</ecNumber>
    </recommendedName>
</protein>
<feature type="compositionally biased region" description="Polar residues" evidence="4">
    <location>
        <begin position="191"/>
        <end position="200"/>
    </location>
</feature>
<dbReference type="Gene3D" id="2.40.128.20">
    <property type="match status" value="1"/>
</dbReference>
<comment type="caution">
    <text evidence="5">The sequence shown here is derived from an EMBL/GenBank/DDBJ whole genome shotgun (WGS) entry which is preliminary data.</text>
</comment>
<evidence type="ECO:0000256" key="3">
    <source>
        <dbReference type="HAMAP-Rule" id="MF_01459"/>
    </source>
</evidence>
<dbReference type="InterPro" id="IPR012674">
    <property type="entry name" value="Calycin"/>
</dbReference>
<dbReference type="EMBL" id="JTHE03000100">
    <property type="protein sequence ID" value="MCM1984529.1"/>
    <property type="molecule type" value="Genomic_DNA"/>
</dbReference>
<dbReference type="GO" id="GO:0016829">
    <property type="term" value="F:lyase activity"/>
    <property type="evidence" value="ECO:0007669"/>
    <property type="project" value="UniProtKB-KW"/>
</dbReference>
<dbReference type="CDD" id="cd16339">
    <property type="entry name" value="CpcS"/>
    <property type="match status" value="1"/>
</dbReference>
<evidence type="ECO:0000256" key="2">
    <source>
        <dbReference type="ARBA" id="ARBA00023239"/>
    </source>
</evidence>
<reference evidence="5 6" key="1">
    <citation type="journal article" date="2015" name="Genome Announc.">
        <title>Draft Genome Sequence of Filamentous Marine Cyanobacterium Lyngbya confervoides Strain BDU141951.</title>
        <authorList>
            <person name="Chandrababunaidu M.M."/>
            <person name="Sen D."/>
            <person name="Tripathy S."/>
        </authorList>
    </citation>
    <scope>NUCLEOTIDE SEQUENCE [LARGE SCALE GENOMIC DNA]</scope>
    <source>
        <strain evidence="5 6">BDU141951</strain>
    </source>
</reference>
<accession>A0ABD4T7V3</accession>